<dbReference type="SUPFAM" id="SSF56037">
    <property type="entry name" value="PheT/TilS domain"/>
    <property type="match status" value="1"/>
</dbReference>
<comment type="subcellular location">
    <subcellularLocation>
        <location evidence="1 8">Cytoplasm</location>
    </subcellularLocation>
</comment>
<comment type="similarity">
    <text evidence="8">Belongs to the tRNA(Ile)-lysidine synthase family.</text>
</comment>
<keyword evidence="6 8" id="KW-0067">ATP-binding</keyword>
<accession>A8RIZ7</accession>
<dbReference type="InterPro" id="IPR014729">
    <property type="entry name" value="Rossmann-like_a/b/a_fold"/>
</dbReference>
<dbReference type="CDD" id="cd01992">
    <property type="entry name" value="TilS_N"/>
    <property type="match status" value="1"/>
</dbReference>
<sequence>MEGLEHRVRETMEQYHMLEPGDRVIAAVSGGADSVCLLALLCAWREPRGISIRALHVHHGLRGEEADRDADFVRSLCEGLHVPCHILKVDVRGLAAEKGMSEEEAGRFLRYEALEKEALDWEGEDRASGARSGQDGDWAHGGLAGSSLSPVKIAVAHHSGDQVETILHNLFRGSGLFGMKGIVYRRGRIIRPLLDVDRDCILKWLADHDLPYVQDSTNDTLHYTRNRIRNQLLPEIEQYVNRGAAGNILRLGRLAAQADEYLESQAAAWIKAHVRKNPGAYIPAEAFLQEPEILRSYVVMSLLKELGGASRDLGLVHVSQVMELAGRAVGKQVDLPYGLSAIREYEGIWMGRGDPASEEEWGDLPIVDMEVFSRKKGMEFPKNVYTKWFDCDKIKGTPVVRTRRPGDFIVLSDNNHKALNRFMIDEKIPRQMRDKIPLLADGSHVMWIIGYRISEYYKIGPDTVRVLQAEAGQTGERKE</sequence>
<dbReference type="GO" id="GO:0006400">
    <property type="term" value="P:tRNA modification"/>
    <property type="evidence" value="ECO:0007669"/>
    <property type="project" value="UniProtKB-UniRule"/>
</dbReference>
<dbReference type="NCBIfam" id="TIGR02433">
    <property type="entry name" value="lysidine_TilS_C"/>
    <property type="match status" value="1"/>
</dbReference>
<comment type="caution">
    <text evidence="10">The sequence shown here is derived from an EMBL/GenBank/DDBJ whole genome shotgun (WGS) entry which is preliminary data.</text>
</comment>
<evidence type="ECO:0000256" key="7">
    <source>
        <dbReference type="ARBA" id="ARBA00048539"/>
    </source>
</evidence>
<gene>
    <name evidence="8" type="primary">tilS</name>
    <name evidence="10" type="ORF">CLOBOL_00838</name>
</gene>
<comment type="domain">
    <text evidence="8">The N-terminal region contains the highly conserved SGGXDS motif, predicted to be a P-loop motif involved in ATP binding.</text>
</comment>
<name>A8RIZ7_ENTBW</name>
<organism evidence="10 11">
    <name type="scientific">Enterocloster bolteae (strain ATCC BAA-613 / DSM 15670 / CCUG 46953 / JCM 12243 / WAL 16351)</name>
    <name type="common">Clostridium bolteae</name>
    <dbReference type="NCBI Taxonomy" id="411902"/>
    <lineage>
        <taxon>Bacteria</taxon>
        <taxon>Bacillati</taxon>
        <taxon>Bacillota</taxon>
        <taxon>Clostridia</taxon>
        <taxon>Lachnospirales</taxon>
        <taxon>Lachnospiraceae</taxon>
        <taxon>Enterocloster</taxon>
    </lineage>
</organism>
<evidence type="ECO:0000313" key="11">
    <source>
        <dbReference type="Proteomes" id="UP000005396"/>
    </source>
</evidence>
<dbReference type="PANTHER" id="PTHR43033">
    <property type="entry name" value="TRNA(ILE)-LYSIDINE SYNTHASE-RELATED"/>
    <property type="match status" value="1"/>
</dbReference>
<dbReference type="AlphaFoldDB" id="A8RIZ7"/>
<evidence type="ECO:0000256" key="6">
    <source>
        <dbReference type="ARBA" id="ARBA00022840"/>
    </source>
</evidence>
<dbReference type="SMART" id="SM00977">
    <property type="entry name" value="TilS_C"/>
    <property type="match status" value="1"/>
</dbReference>
<keyword evidence="2 8" id="KW-0963">Cytoplasm</keyword>
<reference evidence="10 11" key="1">
    <citation type="submission" date="2007-08" db="EMBL/GenBank/DDBJ databases">
        <authorList>
            <person name="Fulton L."/>
            <person name="Clifton S."/>
            <person name="Fulton B."/>
            <person name="Xu J."/>
            <person name="Minx P."/>
            <person name="Pepin K.H."/>
            <person name="Johnson M."/>
            <person name="Thiruvilangam P."/>
            <person name="Bhonagiri V."/>
            <person name="Nash W.E."/>
            <person name="Mardis E.R."/>
            <person name="Wilson R.K."/>
        </authorList>
    </citation>
    <scope>NUCLEOTIDE SEQUENCE [LARGE SCALE GENOMIC DNA]</scope>
    <source>
        <strain evidence="11">ATCC BAA-613 / DSM 15670 / CCUG 46953 / JCM 12243 / WAL 16351</strain>
    </source>
</reference>
<dbReference type="SUPFAM" id="SSF52402">
    <property type="entry name" value="Adenine nucleotide alpha hydrolases-like"/>
    <property type="match status" value="1"/>
</dbReference>
<dbReference type="RefSeq" id="WP_002566395.1">
    <property type="nucleotide sequence ID" value="NZ_DS480670.1"/>
</dbReference>
<dbReference type="Pfam" id="PF11734">
    <property type="entry name" value="TilS_C"/>
    <property type="match status" value="1"/>
</dbReference>
<dbReference type="InterPro" id="IPR012795">
    <property type="entry name" value="tRNA_Ile_lys_synt_N"/>
</dbReference>
<evidence type="ECO:0000256" key="8">
    <source>
        <dbReference type="HAMAP-Rule" id="MF_01161"/>
    </source>
</evidence>
<evidence type="ECO:0000256" key="4">
    <source>
        <dbReference type="ARBA" id="ARBA00022694"/>
    </source>
</evidence>
<dbReference type="EC" id="6.3.4.19" evidence="8"/>
<evidence type="ECO:0000313" key="10">
    <source>
        <dbReference type="EMBL" id="EDP18902.1"/>
    </source>
</evidence>
<dbReference type="InterPro" id="IPR012796">
    <property type="entry name" value="Lysidine-tRNA-synth_C"/>
</dbReference>
<dbReference type="PANTHER" id="PTHR43033:SF1">
    <property type="entry name" value="TRNA(ILE)-LYSIDINE SYNTHASE-RELATED"/>
    <property type="match status" value="1"/>
</dbReference>
<dbReference type="GO" id="GO:0032267">
    <property type="term" value="F:tRNA(Ile)-lysidine synthase activity"/>
    <property type="evidence" value="ECO:0007669"/>
    <property type="project" value="UniProtKB-EC"/>
</dbReference>
<dbReference type="Gene3D" id="3.40.50.620">
    <property type="entry name" value="HUPs"/>
    <property type="match status" value="1"/>
</dbReference>
<feature type="binding site" evidence="8">
    <location>
        <begin position="29"/>
        <end position="34"/>
    </location>
    <ligand>
        <name>ATP</name>
        <dbReference type="ChEBI" id="CHEBI:30616"/>
    </ligand>
</feature>
<dbReference type="GO" id="GO:0005524">
    <property type="term" value="F:ATP binding"/>
    <property type="evidence" value="ECO:0007669"/>
    <property type="project" value="UniProtKB-UniRule"/>
</dbReference>
<proteinExistence type="inferred from homology"/>
<evidence type="ECO:0000256" key="3">
    <source>
        <dbReference type="ARBA" id="ARBA00022598"/>
    </source>
</evidence>
<keyword evidence="4 8" id="KW-0819">tRNA processing</keyword>
<keyword evidence="5 8" id="KW-0547">Nucleotide-binding</keyword>
<evidence type="ECO:0000256" key="2">
    <source>
        <dbReference type="ARBA" id="ARBA00022490"/>
    </source>
</evidence>
<dbReference type="EMBL" id="ABCC02000010">
    <property type="protein sequence ID" value="EDP18902.1"/>
    <property type="molecule type" value="Genomic_DNA"/>
</dbReference>
<dbReference type="Proteomes" id="UP000005396">
    <property type="component" value="Unassembled WGS sequence"/>
</dbReference>
<evidence type="ECO:0000256" key="1">
    <source>
        <dbReference type="ARBA" id="ARBA00004496"/>
    </source>
</evidence>
<dbReference type="Pfam" id="PF01171">
    <property type="entry name" value="ATP_bind_3"/>
    <property type="match status" value="2"/>
</dbReference>
<protein>
    <recommendedName>
        <fullName evidence="8">tRNA(Ile)-lysidine synthase</fullName>
        <ecNumber evidence="8">6.3.4.19</ecNumber>
    </recommendedName>
    <alternativeName>
        <fullName evidence="8">tRNA(Ile)-2-lysyl-cytidine synthase</fullName>
    </alternativeName>
    <alternativeName>
        <fullName evidence="8">tRNA(Ile)-lysidine synthetase</fullName>
    </alternativeName>
</protein>
<dbReference type="NCBIfam" id="TIGR02432">
    <property type="entry name" value="lysidine_TilS_N"/>
    <property type="match status" value="1"/>
</dbReference>
<dbReference type="InterPro" id="IPR011063">
    <property type="entry name" value="TilS/TtcA_N"/>
</dbReference>
<evidence type="ECO:0000259" key="9">
    <source>
        <dbReference type="SMART" id="SM00977"/>
    </source>
</evidence>
<comment type="function">
    <text evidence="8">Ligates lysine onto the cytidine present at position 34 of the AUA codon-specific tRNA(Ile) that contains the anticodon CAU, in an ATP-dependent manner. Cytidine is converted to lysidine, thus changing the amino acid specificity of the tRNA from methionine to isoleucine.</text>
</comment>
<dbReference type="GO" id="GO:0005737">
    <property type="term" value="C:cytoplasm"/>
    <property type="evidence" value="ECO:0007669"/>
    <property type="project" value="UniProtKB-SubCell"/>
</dbReference>
<dbReference type="PaxDb" id="411902-CLOBOL_00838"/>
<evidence type="ECO:0000256" key="5">
    <source>
        <dbReference type="ARBA" id="ARBA00022741"/>
    </source>
</evidence>
<dbReference type="SUPFAM" id="SSF82829">
    <property type="entry name" value="MesJ substrate recognition domain-like"/>
    <property type="match status" value="1"/>
</dbReference>
<dbReference type="HAMAP" id="MF_01161">
    <property type="entry name" value="tRNA_Ile_lys_synt"/>
    <property type="match status" value="1"/>
</dbReference>
<reference evidence="10 11" key="2">
    <citation type="submission" date="2007-09" db="EMBL/GenBank/DDBJ databases">
        <title>Draft genome sequence of Clostridium bolteae (ATCC BAA-613).</title>
        <authorList>
            <person name="Sudarsanam P."/>
            <person name="Ley R."/>
            <person name="Guruge J."/>
            <person name="Turnbaugh P.J."/>
            <person name="Mahowald M."/>
            <person name="Liep D."/>
            <person name="Gordon J."/>
        </authorList>
    </citation>
    <scope>NUCLEOTIDE SEQUENCE [LARGE SCALE GENOMIC DNA]</scope>
    <source>
        <strain evidence="11">ATCC BAA-613 / DSM 15670 / CCUG 46953 / JCM 12243 / WAL 16351</strain>
    </source>
</reference>
<keyword evidence="3 8" id="KW-0436">Ligase</keyword>
<feature type="domain" description="Lysidine-tRNA(Ile) synthetase C-terminal" evidence="9">
    <location>
        <begin position="398"/>
        <end position="469"/>
    </location>
</feature>
<dbReference type="InterPro" id="IPR012094">
    <property type="entry name" value="tRNA_Ile_lys_synt"/>
</dbReference>
<comment type="catalytic activity">
    <reaction evidence="7 8">
        <text>cytidine(34) in tRNA(Ile2) + L-lysine + ATP = lysidine(34) in tRNA(Ile2) + AMP + diphosphate + H(+)</text>
        <dbReference type="Rhea" id="RHEA:43744"/>
        <dbReference type="Rhea" id="RHEA-COMP:10625"/>
        <dbReference type="Rhea" id="RHEA-COMP:10670"/>
        <dbReference type="ChEBI" id="CHEBI:15378"/>
        <dbReference type="ChEBI" id="CHEBI:30616"/>
        <dbReference type="ChEBI" id="CHEBI:32551"/>
        <dbReference type="ChEBI" id="CHEBI:33019"/>
        <dbReference type="ChEBI" id="CHEBI:82748"/>
        <dbReference type="ChEBI" id="CHEBI:83665"/>
        <dbReference type="ChEBI" id="CHEBI:456215"/>
        <dbReference type="EC" id="6.3.4.19"/>
    </reaction>
</comment>
<dbReference type="eggNOG" id="COG0037">
    <property type="taxonomic scope" value="Bacteria"/>
</dbReference>
<dbReference type="HOGENOM" id="CLU_018869_0_1_9"/>